<proteinExistence type="predicted"/>
<keyword evidence="2" id="KW-1185">Reference proteome</keyword>
<gene>
    <name evidence="1" type="ORF">PanWU01x14_196430</name>
</gene>
<dbReference type="Proteomes" id="UP000237105">
    <property type="component" value="Unassembled WGS sequence"/>
</dbReference>
<comment type="caution">
    <text evidence="1">The sequence shown here is derived from an EMBL/GenBank/DDBJ whole genome shotgun (WGS) entry which is preliminary data.</text>
</comment>
<dbReference type="AlphaFoldDB" id="A0A2P5BZK6"/>
<dbReference type="EMBL" id="JXTB01000197">
    <property type="protein sequence ID" value="PON54253.1"/>
    <property type="molecule type" value="Genomic_DNA"/>
</dbReference>
<protein>
    <submittedName>
        <fullName evidence="1">Uncharacterized protein</fullName>
    </submittedName>
</protein>
<accession>A0A2P5BZK6</accession>
<evidence type="ECO:0000313" key="2">
    <source>
        <dbReference type="Proteomes" id="UP000237105"/>
    </source>
</evidence>
<organism evidence="1 2">
    <name type="scientific">Parasponia andersonii</name>
    <name type="common">Sponia andersonii</name>
    <dbReference type="NCBI Taxonomy" id="3476"/>
    <lineage>
        <taxon>Eukaryota</taxon>
        <taxon>Viridiplantae</taxon>
        <taxon>Streptophyta</taxon>
        <taxon>Embryophyta</taxon>
        <taxon>Tracheophyta</taxon>
        <taxon>Spermatophyta</taxon>
        <taxon>Magnoliopsida</taxon>
        <taxon>eudicotyledons</taxon>
        <taxon>Gunneridae</taxon>
        <taxon>Pentapetalae</taxon>
        <taxon>rosids</taxon>
        <taxon>fabids</taxon>
        <taxon>Rosales</taxon>
        <taxon>Cannabaceae</taxon>
        <taxon>Parasponia</taxon>
    </lineage>
</organism>
<sequence length="25" mass="2897">MVVELKIAMDEHKRKRKIVGMGAKK</sequence>
<evidence type="ECO:0000313" key="1">
    <source>
        <dbReference type="EMBL" id="PON54253.1"/>
    </source>
</evidence>
<reference evidence="2" key="1">
    <citation type="submission" date="2016-06" db="EMBL/GenBank/DDBJ databases">
        <title>Parallel loss of symbiosis genes in relatives of nitrogen-fixing non-legume Parasponia.</title>
        <authorList>
            <person name="Van Velzen R."/>
            <person name="Holmer R."/>
            <person name="Bu F."/>
            <person name="Rutten L."/>
            <person name="Van Zeijl A."/>
            <person name="Liu W."/>
            <person name="Santuari L."/>
            <person name="Cao Q."/>
            <person name="Sharma T."/>
            <person name="Shen D."/>
            <person name="Roswanjaya Y."/>
            <person name="Wardhani T."/>
            <person name="Kalhor M.S."/>
            <person name="Jansen J."/>
            <person name="Van den Hoogen J."/>
            <person name="Gungor B."/>
            <person name="Hartog M."/>
            <person name="Hontelez J."/>
            <person name="Verver J."/>
            <person name="Yang W.-C."/>
            <person name="Schijlen E."/>
            <person name="Repin R."/>
            <person name="Schilthuizen M."/>
            <person name="Schranz E."/>
            <person name="Heidstra R."/>
            <person name="Miyata K."/>
            <person name="Fedorova E."/>
            <person name="Kohlen W."/>
            <person name="Bisseling T."/>
            <person name="Smit S."/>
            <person name="Geurts R."/>
        </authorList>
    </citation>
    <scope>NUCLEOTIDE SEQUENCE [LARGE SCALE GENOMIC DNA]</scope>
    <source>
        <strain evidence="2">cv. WU1-14</strain>
    </source>
</reference>
<name>A0A2P5BZK6_PARAD</name>